<organism evidence="1 2">
    <name type="scientific">Holotrichia oblita</name>
    <name type="common">Chafer beetle</name>
    <dbReference type="NCBI Taxonomy" id="644536"/>
    <lineage>
        <taxon>Eukaryota</taxon>
        <taxon>Metazoa</taxon>
        <taxon>Ecdysozoa</taxon>
        <taxon>Arthropoda</taxon>
        <taxon>Hexapoda</taxon>
        <taxon>Insecta</taxon>
        <taxon>Pterygota</taxon>
        <taxon>Neoptera</taxon>
        <taxon>Endopterygota</taxon>
        <taxon>Coleoptera</taxon>
        <taxon>Polyphaga</taxon>
        <taxon>Scarabaeiformia</taxon>
        <taxon>Scarabaeidae</taxon>
        <taxon>Melolonthinae</taxon>
        <taxon>Holotrichia</taxon>
    </lineage>
</organism>
<protein>
    <submittedName>
        <fullName evidence="1">Dna polymerase delta subunit 2</fullName>
    </submittedName>
</protein>
<proteinExistence type="predicted"/>
<evidence type="ECO:0000313" key="1">
    <source>
        <dbReference type="EMBL" id="KAI4457265.1"/>
    </source>
</evidence>
<reference evidence="1" key="1">
    <citation type="submission" date="2022-04" db="EMBL/GenBank/DDBJ databases">
        <title>Chromosome-scale genome assembly of Holotrichia oblita Faldermann.</title>
        <authorList>
            <person name="Rongchong L."/>
        </authorList>
    </citation>
    <scope>NUCLEOTIDE SEQUENCE</scope>
    <source>
        <strain evidence="1">81SQS9</strain>
    </source>
</reference>
<dbReference type="Proteomes" id="UP001056778">
    <property type="component" value="Chromosome 8"/>
</dbReference>
<accession>A0ACB9SVB4</accession>
<comment type="caution">
    <text evidence="1">The sequence shown here is derived from an EMBL/GenBank/DDBJ whole genome shotgun (WGS) entry which is preliminary data.</text>
</comment>
<dbReference type="EMBL" id="CM043022">
    <property type="protein sequence ID" value="KAI4457265.1"/>
    <property type="molecule type" value="Genomic_DNA"/>
</dbReference>
<gene>
    <name evidence="1" type="ORF">MML48_8g00019016</name>
</gene>
<sequence length="651" mass="74757">MNKDGKREREEEDNAALLDGSGVLVFSRSKKTIRSPDLGKPGDKEGRNKTLNTDSASNYKSSREEKEMEELKEMMRQIMRDMKQNTDELKEESKDIKQEIKDIKEEMGKKEEKWEREKTQLIQRIQILEDRLENEEKQKRRNNIIIKGIKVGETQIKEGVVEFLRQELQVQANIKEAYKINRETNFQMVRVELESSQNKTEIMKAKTIENIEKLKPTMPDTIVRTSTTYKNLSSRFSRQNDDYNNQYYKIYNVRLSLMNKYLLDAIKKKWGDRYPVCKLYKLAEEEEDVCVVIGTLFKDQKLKPSVLKQLAESAQLMPQPILNHYTDDSDVFYIEDELQRFQLEGLPNGKRLVTGITCALLGRDKGNGKFSVIDYTYADFRPQIEKPLLENDTFVVLVSGLDLFHLEKSSLSLRLFSNWLSGYLGDINCVNTADIVRLIIAGNSVKTSSENEQVNFTMNVNINLNNDGIEAVKTLDSFLFELCQVLNVDLMPGCKDPSNFVLPQKCFHHCLLPKSIMYKTLNRVTNPYECEINGVRILGTSGEPISDILKYSDITEPIEALENCLKWNHLAPTAPDTLSCYPYYDNDPFIIGDCPHVVFCGNQEKFDTKIVEGADGQIVRLICIPEFSTSFTACLLNLKNLDCVPVVFSAD</sequence>
<keyword evidence="2" id="KW-1185">Reference proteome</keyword>
<name>A0ACB9SVB4_HOLOL</name>
<evidence type="ECO:0000313" key="2">
    <source>
        <dbReference type="Proteomes" id="UP001056778"/>
    </source>
</evidence>